<protein>
    <submittedName>
        <fullName evidence="1">Uncharacterized protein</fullName>
    </submittedName>
</protein>
<sequence length="55" mass="6696">MTNQAWQKLSKEQKEKWEKLTTRIEAQDRVVQEDFEDLPILNFEKIIPNHHFRGT</sequence>
<dbReference type="EMBL" id="VMGH01000041">
    <property type="protein sequence ID" value="TSC91448.1"/>
    <property type="molecule type" value="Genomic_DNA"/>
</dbReference>
<comment type="caution">
    <text evidence="1">The sequence shown here is derived from an EMBL/GenBank/DDBJ whole genome shotgun (WGS) entry which is preliminary data.</text>
</comment>
<proteinExistence type="predicted"/>
<organism evidence="1 2">
    <name type="scientific">Candidatus Berkelbacteria bacterium Licking1014_96</name>
    <dbReference type="NCBI Taxonomy" id="2017149"/>
    <lineage>
        <taxon>Bacteria</taxon>
        <taxon>Candidatus Berkelbacteria</taxon>
    </lineage>
</organism>
<accession>A0A554LF51</accession>
<reference evidence="1 2" key="1">
    <citation type="submission" date="2017-07" db="EMBL/GenBank/DDBJ databases">
        <title>Mechanisms for carbon and nitrogen cycling indicate functional differentiation within the Candidate Phyla Radiation.</title>
        <authorList>
            <person name="Danczak R.E."/>
            <person name="Johnston M.D."/>
            <person name="Kenah C."/>
            <person name="Slattery M."/>
            <person name="Wrighton K.C."/>
            <person name="Wilkins M.J."/>
        </authorList>
    </citation>
    <scope>NUCLEOTIDE SEQUENCE [LARGE SCALE GENOMIC DNA]</scope>
    <source>
        <strain evidence="1">Licking1014_96</strain>
    </source>
</reference>
<evidence type="ECO:0000313" key="1">
    <source>
        <dbReference type="EMBL" id="TSC91448.1"/>
    </source>
</evidence>
<name>A0A554LF51_9BACT</name>
<gene>
    <name evidence="1" type="ORF">CEN92_285</name>
</gene>
<dbReference type="AlphaFoldDB" id="A0A554LF51"/>
<dbReference type="Proteomes" id="UP000318296">
    <property type="component" value="Unassembled WGS sequence"/>
</dbReference>
<evidence type="ECO:0000313" key="2">
    <source>
        <dbReference type="Proteomes" id="UP000318296"/>
    </source>
</evidence>